<feature type="domain" description="NUDE" evidence="9">
    <location>
        <begin position="171"/>
        <end position="243"/>
    </location>
</feature>
<keyword evidence="11" id="KW-1185">Reference proteome</keyword>
<dbReference type="GO" id="GO:0005874">
    <property type="term" value="C:microtubule"/>
    <property type="evidence" value="ECO:0007669"/>
    <property type="project" value="UniProtKB-KW"/>
</dbReference>
<evidence type="ECO:0000256" key="8">
    <source>
        <dbReference type="SAM" id="MobiDB-lite"/>
    </source>
</evidence>
<dbReference type="PANTHER" id="PTHR10921:SF1">
    <property type="entry name" value="NUCLEAR DISTRIBUTION PROTEIN NUDE HOMOLOG"/>
    <property type="match status" value="1"/>
</dbReference>
<dbReference type="GeneID" id="38774791"/>
<keyword evidence="4" id="KW-0493">Microtubule</keyword>
<proteinExistence type="inferred from homology"/>
<evidence type="ECO:0000256" key="5">
    <source>
        <dbReference type="ARBA" id="ARBA00023054"/>
    </source>
</evidence>
<feature type="compositionally biased region" description="Polar residues" evidence="8">
    <location>
        <begin position="659"/>
        <end position="668"/>
    </location>
</feature>
<dbReference type="InterPro" id="IPR006964">
    <property type="entry name" value="NUDE_dom"/>
</dbReference>
<feature type="coiled-coil region" evidence="7">
    <location>
        <begin position="189"/>
        <end position="227"/>
    </location>
</feature>
<evidence type="ECO:0000256" key="1">
    <source>
        <dbReference type="ARBA" id="ARBA00004245"/>
    </source>
</evidence>
<dbReference type="GO" id="GO:0000776">
    <property type="term" value="C:kinetochore"/>
    <property type="evidence" value="ECO:0007669"/>
    <property type="project" value="TreeGrafter"/>
</dbReference>
<dbReference type="STRING" id="139825.A0A401G6U1"/>
<feature type="compositionally biased region" description="Basic and acidic residues" evidence="8">
    <location>
        <begin position="484"/>
        <end position="493"/>
    </location>
</feature>
<dbReference type="GO" id="GO:0008017">
    <property type="term" value="F:microtubule binding"/>
    <property type="evidence" value="ECO:0007669"/>
    <property type="project" value="InterPro"/>
</dbReference>
<feature type="compositionally biased region" description="Low complexity" evidence="8">
    <location>
        <begin position="425"/>
        <end position="440"/>
    </location>
</feature>
<accession>A0A401G6U1</accession>
<dbReference type="InterPro" id="IPR033494">
    <property type="entry name" value="NUDE"/>
</dbReference>
<feature type="region of interest" description="Disordered" evidence="8">
    <location>
        <begin position="315"/>
        <end position="374"/>
    </location>
</feature>
<feature type="compositionally biased region" description="Basic and acidic residues" evidence="8">
    <location>
        <begin position="441"/>
        <end position="466"/>
    </location>
</feature>
<name>A0A401G6U1_9APHY</name>
<dbReference type="GO" id="GO:0047496">
    <property type="term" value="P:vesicle transport along microtubule"/>
    <property type="evidence" value="ECO:0007669"/>
    <property type="project" value="TreeGrafter"/>
</dbReference>
<dbReference type="EMBL" id="BFAD01000001">
    <property type="protein sequence ID" value="GBE77874.1"/>
    <property type="molecule type" value="Genomic_DNA"/>
</dbReference>
<feature type="region of interest" description="Disordered" evidence="8">
    <location>
        <begin position="390"/>
        <end position="573"/>
    </location>
</feature>
<dbReference type="Gene3D" id="6.10.250.1080">
    <property type="match status" value="1"/>
</dbReference>
<evidence type="ECO:0000256" key="6">
    <source>
        <dbReference type="ARBA" id="ARBA00023212"/>
    </source>
</evidence>
<dbReference type="Proteomes" id="UP000287166">
    <property type="component" value="Unassembled WGS sequence"/>
</dbReference>
<feature type="compositionally biased region" description="Polar residues" evidence="8">
    <location>
        <begin position="321"/>
        <end position="333"/>
    </location>
</feature>
<dbReference type="AlphaFoldDB" id="A0A401G6U1"/>
<comment type="caution">
    <text evidence="10">The sequence shown here is derived from an EMBL/GenBank/DDBJ whole genome shotgun (WGS) entry which is preliminary data.</text>
</comment>
<keyword evidence="5 7" id="KW-0175">Coiled coil</keyword>
<evidence type="ECO:0000256" key="2">
    <source>
        <dbReference type="ARBA" id="ARBA00007429"/>
    </source>
</evidence>
<feature type="compositionally biased region" description="Low complexity" evidence="8">
    <location>
        <begin position="494"/>
        <end position="505"/>
    </location>
</feature>
<evidence type="ECO:0000313" key="11">
    <source>
        <dbReference type="Proteomes" id="UP000287166"/>
    </source>
</evidence>
<gene>
    <name evidence="10" type="ORF">SCP_0107560</name>
</gene>
<reference evidence="10 11" key="1">
    <citation type="journal article" date="2018" name="Sci. Rep.">
        <title>Genome sequence of the cauliflower mushroom Sparassis crispa (Hanabiratake) and its association with beneficial usage.</title>
        <authorList>
            <person name="Kiyama R."/>
            <person name="Furutani Y."/>
            <person name="Kawaguchi K."/>
            <person name="Nakanishi T."/>
        </authorList>
    </citation>
    <scope>NUCLEOTIDE SEQUENCE [LARGE SCALE GENOMIC DNA]</scope>
</reference>
<dbReference type="RefSeq" id="XP_027608787.1">
    <property type="nucleotide sequence ID" value="XM_027752986.1"/>
</dbReference>
<dbReference type="PANTHER" id="PTHR10921">
    <property type="entry name" value="NUCLEAR DISTRIBUTION PROTEIN NUDE HOMOLOG 1"/>
    <property type="match status" value="1"/>
</dbReference>
<evidence type="ECO:0000313" key="10">
    <source>
        <dbReference type="EMBL" id="GBE77874.1"/>
    </source>
</evidence>
<protein>
    <recommendedName>
        <fullName evidence="9">NUDE domain-containing protein</fullName>
    </recommendedName>
</protein>
<feature type="compositionally biased region" description="Low complexity" evidence="8">
    <location>
        <begin position="349"/>
        <end position="360"/>
    </location>
</feature>
<organism evidence="10 11">
    <name type="scientific">Sparassis crispa</name>
    <dbReference type="NCBI Taxonomy" id="139825"/>
    <lineage>
        <taxon>Eukaryota</taxon>
        <taxon>Fungi</taxon>
        <taxon>Dikarya</taxon>
        <taxon>Basidiomycota</taxon>
        <taxon>Agaricomycotina</taxon>
        <taxon>Agaricomycetes</taxon>
        <taxon>Polyporales</taxon>
        <taxon>Sparassidaceae</taxon>
        <taxon>Sparassis</taxon>
    </lineage>
</organism>
<comment type="subcellular location">
    <subcellularLocation>
        <location evidence="1">Cytoplasm</location>
        <location evidence="1">Cytoskeleton</location>
    </subcellularLocation>
</comment>
<keyword evidence="3" id="KW-0963">Cytoplasm</keyword>
<evidence type="ECO:0000256" key="4">
    <source>
        <dbReference type="ARBA" id="ARBA00022701"/>
    </source>
</evidence>
<comment type="similarity">
    <text evidence="2">Belongs to the nudE family.</text>
</comment>
<keyword evidence="6" id="KW-0206">Cytoskeleton</keyword>
<dbReference type="GO" id="GO:0051642">
    <property type="term" value="P:centrosome localization"/>
    <property type="evidence" value="ECO:0007669"/>
    <property type="project" value="TreeGrafter"/>
</dbReference>
<evidence type="ECO:0000259" key="9">
    <source>
        <dbReference type="Pfam" id="PF04880"/>
    </source>
</evidence>
<sequence length="698" mass="75862">MTAVLQATDVLRKDRTMASLDDTTITYSNSSMDWKAKYMEVADMLAETRHERDDWKAKYMEVADMLAETRQELDDFQLSSKELEEELERELERTEKVKQDLRIKAARSEQDRDEWKSKFTALQTTYNTTTTSLQRELDTLRQDYQKIKVQLRDLEMGNDDLERNERAISSSLADIEGKYSRALEEKILLEHELLDKAHVEEEYQRLKDELRDANEEVNILKEQLAAASTPSNAMSSEQSASSSIFSSVAARSDDNLLSIPVPPDLQLSDFKLDLDTPVDDLPLVTPTRTTGSFITPISGKMSMQNGGFHHRGAWTTPPGAASSSLMRSSTVPGISTPSRLPPRTPARPAPSRAPSVAASANTAGGVPLTATKSRGVQMVSEMRARVKVLEQKIHTRVPRLRMGSNAKRPNANMMPPPPPPKPRRPSTASSSPAPSTSSRSTSHEERNMNLKSRRSVDAEADRRRAPVGDTSGWVLIMEDSPSPAKDREKEIRRISSPSAPSSFRAVGSHTNDSPSSVPRAPSALSQSSAQTGIRRPQSRLSVSTEGRSSVSTIATASTGSSIQTPTSRPATPTFLPVPSSGMYVGAGTALKLSTGPGSGAYSQLQLKRSSLGASTTRSPVVPSPPHVPHANITIRPPPRNTIPSALSQSRIGRPVGSGAASTRKSTGENAGFPEMSGRNGDKARLRSGSATALYGRNT</sequence>
<dbReference type="GO" id="GO:0005871">
    <property type="term" value="C:kinesin complex"/>
    <property type="evidence" value="ECO:0007669"/>
    <property type="project" value="TreeGrafter"/>
</dbReference>
<feature type="region of interest" description="Disordered" evidence="8">
    <location>
        <begin position="611"/>
        <end position="698"/>
    </location>
</feature>
<dbReference type="GO" id="GO:0007059">
    <property type="term" value="P:chromosome segregation"/>
    <property type="evidence" value="ECO:0007669"/>
    <property type="project" value="TreeGrafter"/>
</dbReference>
<feature type="compositionally biased region" description="Pro residues" evidence="8">
    <location>
        <begin position="339"/>
        <end position="348"/>
    </location>
</feature>
<feature type="compositionally biased region" description="Low complexity" evidence="8">
    <location>
        <begin position="548"/>
        <end position="564"/>
    </location>
</feature>
<evidence type="ECO:0000256" key="7">
    <source>
        <dbReference type="SAM" id="Coils"/>
    </source>
</evidence>
<dbReference type="GO" id="GO:0007020">
    <property type="term" value="P:microtubule nucleation"/>
    <property type="evidence" value="ECO:0007669"/>
    <property type="project" value="TreeGrafter"/>
</dbReference>
<dbReference type="OrthoDB" id="5877028at2759"/>
<dbReference type="Pfam" id="PF04880">
    <property type="entry name" value="NUDE_C"/>
    <property type="match status" value="1"/>
</dbReference>
<dbReference type="InParanoid" id="A0A401G6U1"/>
<evidence type="ECO:0000256" key="3">
    <source>
        <dbReference type="ARBA" id="ARBA00022490"/>
    </source>
</evidence>
<dbReference type="GO" id="GO:0000132">
    <property type="term" value="P:establishment of mitotic spindle orientation"/>
    <property type="evidence" value="ECO:0007669"/>
    <property type="project" value="TreeGrafter"/>
</dbReference>
<feature type="coiled-coil region" evidence="7">
    <location>
        <begin position="66"/>
        <end position="164"/>
    </location>
</feature>
<feature type="compositionally biased region" description="Polar residues" evidence="8">
    <location>
        <begin position="538"/>
        <end position="547"/>
    </location>
</feature>